<evidence type="ECO:0000313" key="6">
    <source>
        <dbReference type="EMBL" id="EPF30520.1"/>
    </source>
</evidence>
<evidence type="ECO:0000256" key="3">
    <source>
        <dbReference type="ARBA" id="ARBA00022729"/>
    </source>
</evidence>
<dbReference type="AlphaFoldDB" id="S3JZ69"/>
<dbReference type="PANTHER" id="PTHR46847">
    <property type="entry name" value="D-ALLOSE-BINDING PERIPLASMIC PROTEIN-RELATED"/>
    <property type="match status" value="1"/>
</dbReference>
<keyword evidence="4" id="KW-0472">Membrane</keyword>
<keyword evidence="4" id="KW-1133">Transmembrane helix</keyword>
<dbReference type="GO" id="GO:0030313">
    <property type="term" value="C:cell envelope"/>
    <property type="evidence" value="ECO:0007669"/>
    <property type="project" value="UniProtKB-SubCell"/>
</dbReference>
<proteinExistence type="inferred from homology"/>
<dbReference type="Proteomes" id="UP000014541">
    <property type="component" value="Unassembled WGS sequence"/>
</dbReference>
<dbReference type="eggNOG" id="COG1879">
    <property type="taxonomic scope" value="Bacteria"/>
</dbReference>
<dbReference type="CDD" id="cd06308">
    <property type="entry name" value="PBP1_sensor_kinase-like"/>
    <property type="match status" value="1"/>
</dbReference>
<keyword evidence="7" id="KW-1185">Reference proteome</keyword>
<evidence type="ECO:0000259" key="5">
    <source>
        <dbReference type="Pfam" id="PF13407"/>
    </source>
</evidence>
<dbReference type="InterPro" id="IPR025997">
    <property type="entry name" value="SBP_2_dom"/>
</dbReference>
<accession>S3JZ69</accession>
<organism evidence="6 7">
    <name type="scientific">Treponema maltophilum ATCC 51939</name>
    <dbReference type="NCBI Taxonomy" id="1125699"/>
    <lineage>
        <taxon>Bacteria</taxon>
        <taxon>Pseudomonadati</taxon>
        <taxon>Spirochaetota</taxon>
        <taxon>Spirochaetia</taxon>
        <taxon>Spirochaetales</taxon>
        <taxon>Treponemataceae</taxon>
        <taxon>Treponema</taxon>
    </lineage>
</organism>
<evidence type="ECO:0000256" key="4">
    <source>
        <dbReference type="SAM" id="Phobius"/>
    </source>
</evidence>
<comment type="similarity">
    <text evidence="2">Belongs to the bacterial solute-binding protein 2 family.</text>
</comment>
<feature type="domain" description="Periplasmic binding protein" evidence="5">
    <location>
        <begin position="44"/>
        <end position="299"/>
    </location>
</feature>
<dbReference type="SUPFAM" id="SSF53822">
    <property type="entry name" value="Periplasmic binding protein-like I"/>
    <property type="match status" value="1"/>
</dbReference>
<dbReference type="PANTHER" id="PTHR46847:SF1">
    <property type="entry name" value="D-ALLOSE-BINDING PERIPLASMIC PROTEIN-RELATED"/>
    <property type="match status" value="1"/>
</dbReference>
<comment type="subcellular location">
    <subcellularLocation>
        <location evidence="1">Cell envelope</location>
    </subcellularLocation>
</comment>
<evidence type="ECO:0000256" key="1">
    <source>
        <dbReference type="ARBA" id="ARBA00004196"/>
    </source>
</evidence>
<keyword evidence="3" id="KW-0732">Signal</keyword>
<evidence type="ECO:0000256" key="2">
    <source>
        <dbReference type="ARBA" id="ARBA00007639"/>
    </source>
</evidence>
<dbReference type="Pfam" id="PF13407">
    <property type="entry name" value="Peripla_BP_4"/>
    <property type="match status" value="1"/>
</dbReference>
<dbReference type="PATRIC" id="fig|1125699.3.peg.852"/>
<evidence type="ECO:0000313" key="7">
    <source>
        <dbReference type="Proteomes" id="UP000014541"/>
    </source>
</evidence>
<dbReference type="STRING" id="1125699.HMPREF9194_00837"/>
<keyword evidence="4" id="KW-0812">Transmembrane</keyword>
<feature type="transmembrane region" description="Helical" evidence="4">
    <location>
        <begin position="6"/>
        <end position="26"/>
    </location>
</feature>
<comment type="caution">
    <text evidence="6">The sequence shown here is derived from an EMBL/GenBank/DDBJ whole genome shotgun (WGS) entry which is preliminary data.</text>
</comment>
<dbReference type="EMBL" id="ATFF01000006">
    <property type="protein sequence ID" value="EPF30520.1"/>
    <property type="molecule type" value="Genomic_DNA"/>
</dbReference>
<name>S3JZ69_TREMA</name>
<reference evidence="6 7" key="1">
    <citation type="submission" date="2013-04" db="EMBL/GenBank/DDBJ databases">
        <title>The Genome Sequence of Treponema maltophilum ATCC 51939.</title>
        <authorList>
            <consortium name="The Broad Institute Genomics Platform"/>
            <person name="Earl A."/>
            <person name="Ward D."/>
            <person name="Feldgarden M."/>
            <person name="Gevers D."/>
            <person name="Leonetti C."/>
            <person name="Blanton J.M."/>
            <person name="Dewhirst F.E."/>
            <person name="Izard J."/>
            <person name="Walker B."/>
            <person name="Young S."/>
            <person name="Zeng Q."/>
            <person name="Gargeya S."/>
            <person name="Fitzgerald M."/>
            <person name="Haas B."/>
            <person name="Abouelleil A."/>
            <person name="Allen A.W."/>
            <person name="Alvarado L."/>
            <person name="Arachchi H.M."/>
            <person name="Berlin A.M."/>
            <person name="Chapman S.B."/>
            <person name="Gainer-Dewar J."/>
            <person name="Goldberg J."/>
            <person name="Griggs A."/>
            <person name="Gujja S."/>
            <person name="Hansen M."/>
            <person name="Howarth C."/>
            <person name="Imamovic A."/>
            <person name="Ireland A."/>
            <person name="Larimer J."/>
            <person name="McCowan C."/>
            <person name="Murphy C."/>
            <person name="Pearson M."/>
            <person name="Poon T.W."/>
            <person name="Priest M."/>
            <person name="Roberts A."/>
            <person name="Saif S."/>
            <person name="Shea T."/>
            <person name="Sisk P."/>
            <person name="Sykes S."/>
            <person name="Wortman J."/>
            <person name="Nusbaum C."/>
            <person name="Birren B."/>
        </authorList>
    </citation>
    <scope>NUCLEOTIDE SEQUENCE [LARGE SCALE GENOMIC DNA]</scope>
    <source>
        <strain evidence="6 7">ATCC 51939</strain>
    </source>
</reference>
<sequence length="316" mass="35174">MKHNYTVLLFVFMLCVFAFSVVFPLAGKRLKKSGGTEKKEYLIGISQANLLEQWRITMNREIEEEAAKHSDLRCIFTDAAMNTDRQLEDIHMLMGYAIDLLIVSPNDSDVLRPYISDIHKKIPVIVLDRDIVGEDYSLYIGPDNYRIGKTAGEYVIGLLGEKGGNIIEVCGRPDSPSAKERSQGFYDALNGTDNCRIVCRLIANWMQDQAEDRMKEYLSVTDTNIDVVFAQNDAMAYGAYSAMQKMRTAPALCVGVDGLDGPKGGKKMVEEGILSATLICPTGGRQAIEYALRMLRGEKKFPHSIILSPSLIVNKS</sequence>
<dbReference type="OrthoDB" id="9814427at2"/>
<gene>
    <name evidence="6" type="ORF">HMPREF9194_00837</name>
</gene>
<dbReference type="HOGENOM" id="CLU_037628_3_2_12"/>
<dbReference type="RefSeq" id="WP_016525131.1">
    <property type="nucleotide sequence ID" value="NZ_KE332518.1"/>
</dbReference>
<dbReference type="Gene3D" id="3.40.50.2300">
    <property type="match status" value="2"/>
</dbReference>
<protein>
    <recommendedName>
        <fullName evidence="5">Periplasmic binding protein domain-containing protein</fullName>
    </recommendedName>
</protein>
<dbReference type="GO" id="GO:0030246">
    <property type="term" value="F:carbohydrate binding"/>
    <property type="evidence" value="ECO:0007669"/>
    <property type="project" value="UniProtKB-ARBA"/>
</dbReference>
<dbReference type="InterPro" id="IPR028082">
    <property type="entry name" value="Peripla_BP_I"/>
</dbReference>